<sequence length="170" mass="18729">MRGLCAFPATLIIGIVVAIGLAFFKTVHDFQAGAPNVDGDTIAVVMSLALGVAATYCLVNTLLRGWSQHSPLQGDELDELTKIIGEEHVRSHGIDAQGNLTRYHNEVLAIDREFTRFDLATMKTYCAGMDAWRAQMKKHRSEQALRATLYGDRLKAARLTQSAITRAGRR</sequence>
<feature type="transmembrane region" description="Helical" evidence="1">
    <location>
        <begin position="42"/>
        <end position="63"/>
    </location>
</feature>
<evidence type="ECO:0000256" key="1">
    <source>
        <dbReference type="SAM" id="Phobius"/>
    </source>
</evidence>
<comment type="caution">
    <text evidence="2">The sequence shown here is derived from an EMBL/GenBank/DDBJ whole genome shotgun (WGS) entry which is preliminary data.</text>
</comment>
<dbReference type="RefSeq" id="WP_062137691.1">
    <property type="nucleotide sequence ID" value="NZ_LRBG01000039.1"/>
</dbReference>
<evidence type="ECO:0000313" key="2">
    <source>
        <dbReference type="EMBL" id="KXU82496.1"/>
    </source>
</evidence>
<keyword evidence="1" id="KW-0472">Membrane</keyword>
<evidence type="ECO:0000313" key="3">
    <source>
        <dbReference type="Proteomes" id="UP000075613"/>
    </source>
</evidence>
<reference evidence="2 3" key="1">
    <citation type="journal article" date="2015" name="Int. J. Syst. Evol. Microbiol.">
        <title>Burkholderia monticola sp. nov., isolated from mountain soil.</title>
        <authorList>
            <person name="Baek I."/>
            <person name="Seo B."/>
            <person name="Lee I."/>
            <person name="Yi H."/>
            <person name="Chun J."/>
        </authorList>
    </citation>
    <scope>NUCLEOTIDE SEQUENCE [LARGE SCALE GENOMIC DNA]</scope>
    <source>
        <strain evidence="2 3">JC2948</strain>
    </source>
</reference>
<accession>A0A149PBV9</accession>
<keyword evidence="3" id="KW-1185">Reference proteome</keyword>
<protein>
    <submittedName>
        <fullName evidence="2">Uncharacterized protein</fullName>
    </submittedName>
</protein>
<organism evidence="2 3">
    <name type="scientific">Paraburkholderia monticola</name>
    <dbReference type="NCBI Taxonomy" id="1399968"/>
    <lineage>
        <taxon>Bacteria</taxon>
        <taxon>Pseudomonadati</taxon>
        <taxon>Pseudomonadota</taxon>
        <taxon>Betaproteobacteria</taxon>
        <taxon>Burkholderiales</taxon>
        <taxon>Burkholderiaceae</taxon>
        <taxon>Paraburkholderia</taxon>
    </lineage>
</organism>
<keyword evidence="1" id="KW-0812">Transmembrane</keyword>
<gene>
    <name evidence="2" type="ORF">CI15_33780</name>
</gene>
<keyword evidence="1" id="KW-1133">Transmembrane helix</keyword>
<proteinExistence type="predicted"/>
<name>A0A149PBV9_9BURK</name>
<dbReference type="Proteomes" id="UP000075613">
    <property type="component" value="Unassembled WGS sequence"/>
</dbReference>
<dbReference type="AlphaFoldDB" id="A0A149PBV9"/>
<dbReference type="EMBL" id="LRBG01000039">
    <property type="protein sequence ID" value="KXU82496.1"/>
    <property type="molecule type" value="Genomic_DNA"/>
</dbReference>